<evidence type="ECO:0000259" key="2">
    <source>
        <dbReference type="PROSITE" id="PS50035"/>
    </source>
</evidence>
<reference evidence="3 4" key="1">
    <citation type="submission" date="2023-12" db="EMBL/GenBank/DDBJ databases">
        <title>Thiobacillus sedimentum sp. nov., a chemolithoautotrophic sulfur-oxidizing bacterium isolated from freshwater sediment.</title>
        <authorList>
            <person name="Luo J."/>
            <person name="Dai C."/>
        </authorList>
    </citation>
    <scope>NUCLEOTIDE SEQUENCE [LARGE SCALE GENOMIC DNA]</scope>
    <source>
        <strain evidence="3 4">SCUT-2</strain>
    </source>
</reference>
<feature type="domain" description="PLD phosphodiesterase" evidence="2">
    <location>
        <begin position="168"/>
        <end position="195"/>
    </location>
</feature>
<dbReference type="CDD" id="cd09113">
    <property type="entry name" value="PLDc_ymdC_like_2"/>
    <property type="match status" value="1"/>
</dbReference>
<feature type="signal peptide" evidence="1">
    <location>
        <begin position="1"/>
        <end position="21"/>
    </location>
</feature>
<dbReference type="SMART" id="SM00155">
    <property type="entry name" value="PLDc"/>
    <property type="match status" value="2"/>
</dbReference>
<gene>
    <name evidence="3" type="ORF">VA613_04050</name>
</gene>
<dbReference type="Pfam" id="PF13091">
    <property type="entry name" value="PLDc_2"/>
    <property type="match status" value="2"/>
</dbReference>
<evidence type="ECO:0000313" key="3">
    <source>
        <dbReference type="EMBL" id="WRS40047.1"/>
    </source>
</evidence>
<evidence type="ECO:0000256" key="1">
    <source>
        <dbReference type="SAM" id="SignalP"/>
    </source>
</evidence>
<feature type="chain" id="PRO_5046567078" evidence="1">
    <location>
        <begin position="22"/>
        <end position="526"/>
    </location>
</feature>
<dbReference type="RefSeq" id="WP_324780578.1">
    <property type="nucleotide sequence ID" value="NZ_CP141769.1"/>
</dbReference>
<evidence type="ECO:0000313" key="4">
    <source>
        <dbReference type="Proteomes" id="UP001334732"/>
    </source>
</evidence>
<dbReference type="PANTHER" id="PTHR21248:SF12">
    <property type="entry name" value="CARDIOLIPIN SYNTHASE C"/>
    <property type="match status" value="1"/>
</dbReference>
<dbReference type="InterPro" id="IPR025202">
    <property type="entry name" value="PLD-like_dom"/>
</dbReference>
<dbReference type="CDD" id="cd09111">
    <property type="entry name" value="PLDc_ymdC_like_1"/>
    <property type="match status" value="1"/>
</dbReference>
<sequence>MSRRPERLACLALAAALLAGCAPTLNLDARRLPSQAISTREESPLKERLAAWIPPGESGFHLLEDDRAALAARLALAARASRTLDVQYYLFHNDTTGKMVAAALLAAAERGVRVRLLIDDIDAADKDLGLATLNAHPNIQVRLFNPFHTRSTSLLVKGWQALRERVRLNRRMHNKLFIADNQLGITGGRNIGDEYFGADHRVAFVDLDVLAGGAVVDAMSHAFDAYWNSQAAVPASALPVRTSEQRLQRTIERLVTFRAQQLDSEYGRALTAADPLPGLLQGTIPWRIARADLIVDPPDKVLKRHEATSQLLLGQFAGLGLNPARRALIVSPYFVPGATGMAYFEYWRSRGVQVDVLTNAYSASDVPIVHAGYANYRVPLLEAGVNLYELKPVAEPIGGRLRDLRRGSSRASLHAKTFVFDDEYVFIGSFNFDPRSTLLNTEMGLVIHSPEIAREVTAIAEDAMRPERSFRPRLVVETVGAKAVRRLQWTDVHQGTPRTFDLEPETTPIQRGLLRILQALPIEDYL</sequence>
<name>A0ABZ1CP10_9PROT</name>
<dbReference type="EMBL" id="CP141769">
    <property type="protein sequence ID" value="WRS40047.1"/>
    <property type="molecule type" value="Genomic_DNA"/>
</dbReference>
<dbReference type="PANTHER" id="PTHR21248">
    <property type="entry name" value="CARDIOLIPIN SYNTHASE"/>
    <property type="match status" value="1"/>
</dbReference>
<proteinExistence type="predicted"/>
<dbReference type="PROSITE" id="PS50035">
    <property type="entry name" value="PLD"/>
    <property type="match status" value="2"/>
</dbReference>
<keyword evidence="4" id="KW-1185">Reference proteome</keyword>
<dbReference type="Proteomes" id="UP001334732">
    <property type="component" value="Chromosome"/>
</dbReference>
<dbReference type="InterPro" id="IPR001736">
    <property type="entry name" value="PLipase_D/transphosphatidylase"/>
</dbReference>
<feature type="domain" description="PLD phosphodiesterase" evidence="2">
    <location>
        <begin position="409"/>
        <end position="436"/>
    </location>
</feature>
<protein>
    <submittedName>
        <fullName evidence="3">Phospholipase D family protein</fullName>
    </submittedName>
</protein>
<organism evidence="3 4">
    <name type="scientific">Thiobacillus sedimenti</name>
    <dbReference type="NCBI Taxonomy" id="3110231"/>
    <lineage>
        <taxon>Bacteria</taxon>
        <taxon>Pseudomonadati</taxon>
        <taxon>Pseudomonadota</taxon>
        <taxon>Betaproteobacteria</taxon>
        <taxon>Nitrosomonadales</taxon>
        <taxon>Thiobacillaceae</taxon>
        <taxon>Thiobacillus</taxon>
    </lineage>
</organism>
<dbReference type="PROSITE" id="PS51257">
    <property type="entry name" value="PROKAR_LIPOPROTEIN"/>
    <property type="match status" value="1"/>
</dbReference>
<dbReference type="SUPFAM" id="SSF56024">
    <property type="entry name" value="Phospholipase D/nuclease"/>
    <property type="match status" value="2"/>
</dbReference>
<accession>A0ABZ1CP10</accession>
<keyword evidence="1" id="KW-0732">Signal</keyword>
<dbReference type="Gene3D" id="3.30.870.10">
    <property type="entry name" value="Endonuclease Chain A"/>
    <property type="match status" value="2"/>
</dbReference>